<dbReference type="AlphaFoldDB" id="A0A4Q2UAP4"/>
<dbReference type="InterPro" id="IPR027417">
    <property type="entry name" value="P-loop_NTPase"/>
</dbReference>
<keyword evidence="7 9" id="KW-1133">Transmembrane helix</keyword>
<evidence type="ECO:0000256" key="7">
    <source>
        <dbReference type="ARBA" id="ARBA00022989"/>
    </source>
</evidence>
<evidence type="ECO:0000256" key="1">
    <source>
        <dbReference type="ARBA" id="ARBA00004651"/>
    </source>
</evidence>
<feature type="transmembrane region" description="Helical" evidence="9">
    <location>
        <begin position="267"/>
        <end position="288"/>
    </location>
</feature>
<evidence type="ECO:0000259" key="11">
    <source>
        <dbReference type="PROSITE" id="PS50929"/>
    </source>
</evidence>
<protein>
    <submittedName>
        <fullName evidence="12">ABC transporter ATP-binding protein</fullName>
    </submittedName>
</protein>
<dbReference type="SMART" id="SM00382">
    <property type="entry name" value="AAA"/>
    <property type="match status" value="1"/>
</dbReference>
<feature type="domain" description="ABC transporter" evidence="10">
    <location>
        <begin position="363"/>
        <end position="597"/>
    </location>
</feature>
<dbReference type="PROSITE" id="PS00211">
    <property type="entry name" value="ABC_TRANSPORTER_1"/>
    <property type="match status" value="1"/>
</dbReference>
<keyword evidence="5" id="KW-0547">Nucleotide-binding</keyword>
<evidence type="ECO:0000256" key="4">
    <source>
        <dbReference type="ARBA" id="ARBA00022692"/>
    </source>
</evidence>
<dbReference type="OrthoDB" id="9804259at2"/>
<dbReference type="GO" id="GO:0016887">
    <property type="term" value="F:ATP hydrolysis activity"/>
    <property type="evidence" value="ECO:0007669"/>
    <property type="project" value="InterPro"/>
</dbReference>
<dbReference type="CDD" id="cd18552">
    <property type="entry name" value="ABC_6TM_MsbA_like"/>
    <property type="match status" value="1"/>
</dbReference>
<dbReference type="InterPro" id="IPR003593">
    <property type="entry name" value="AAA+_ATPase"/>
</dbReference>
<keyword evidence="6 12" id="KW-0067">ATP-binding</keyword>
<organism evidence="12 13">
    <name type="scientific">Lichenibacterium minor</name>
    <dbReference type="NCBI Taxonomy" id="2316528"/>
    <lineage>
        <taxon>Bacteria</taxon>
        <taxon>Pseudomonadati</taxon>
        <taxon>Pseudomonadota</taxon>
        <taxon>Alphaproteobacteria</taxon>
        <taxon>Hyphomicrobiales</taxon>
        <taxon>Lichenihabitantaceae</taxon>
        <taxon>Lichenibacterium</taxon>
    </lineage>
</organism>
<dbReference type="GO" id="GO:0140359">
    <property type="term" value="F:ABC-type transporter activity"/>
    <property type="evidence" value="ECO:0007669"/>
    <property type="project" value="InterPro"/>
</dbReference>
<evidence type="ECO:0000259" key="10">
    <source>
        <dbReference type="PROSITE" id="PS50893"/>
    </source>
</evidence>
<dbReference type="PROSITE" id="PS50929">
    <property type="entry name" value="ABC_TM1F"/>
    <property type="match status" value="1"/>
</dbReference>
<keyword evidence="4 9" id="KW-0812">Transmembrane</keyword>
<comment type="similarity">
    <text evidence="2">Belongs to the ABC transporter superfamily.</text>
</comment>
<feature type="transmembrane region" description="Helical" evidence="9">
    <location>
        <begin position="38"/>
        <end position="62"/>
    </location>
</feature>
<evidence type="ECO:0000256" key="3">
    <source>
        <dbReference type="ARBA" id="ARBA00022448"/>
    </source>
</evidence>
<comment type="subcellular location">
    <subcellularLocation>
        <location evidence="1">Cell membrane</location>
        <topology evidence="1">Multi-pass membrane protein</topology>
    </subcellularLocation>
</comment>
<dbReference type="SUPFAM" id="SSF52540">
    <property type="entry name" value="P-loop containing nucleoside triphosphate hydrolases"/>
    <property type="match status" value="1"/>
</dbReference>
<dbReference type="InterPro" id="IPR003439">
    <property type="entry name" value="ABC_transporter-like_ATP-bd"/>
</dbReference>
<dbReference type="RefSeq" id="WP_129226447.1">
    <property type="nucleotide sequence ID" value="NZ_QYBB01000010.1"/>
</dbReference>
<dbReference type="InterPro" id="IPR036640">
    <property type="entry name" value="ABC1_TM_sf"/>
</dbReference>
<keyword evidence="8 9" id="KW-0472">Membrane</keyword>
<feature type="domain" description="ABC transmembrane type-1" evidence="11">
    <location>
        <begin position="42"/>
        <end position="329"/>
    </location>
</feature>
<evidence type="ECO:0000256" key="8">
    <source>
        <dbReference type="ARBA" id="ARBA00023136"/>
    </source>
</evidence>
<dbReference type="SUPFAM" id="SSF90123">
    <property type="entry name" value="ABC transporter transmembrane region"/>
    <property type="match status" value="1"/>
</dbReference>
<dbReference type="EMBL" id="QYBB01000010">
    <property type="protein sequence ID" value="RYC31955.1"/>
    <property type="molecule type" value="Genomic_DNA"/>
</dbReference>
<gene>
    <name evidence="12" type="ORF">D3273_11050</name>
</gene>
<proteinExistence type="inferred from homology"/>
<evidence type="ECO:0000313" key="12">
    <source>
        <dbReference type="EMBL" id="RYC31955.1"/>
    </source>
</evidence>
<dbReference type="Gene3D" id="1.20.1560.10">
    <property type="entry name" value="ABC transporter type 1, transmembrane domain"/>
    <property type="match status" value="1"/>
</dbReference>
<dbReference type="InterPro" id="IPR017871">
    <property type="entry name" value="ABC_transporter-like_CS"/>
</dbReference>
<dbReference type="PROSITE" id="PS50893">
    <property type="entry name" value="ABC_TRANSPORTER_2"/>
    <property type="match status" value="1"/>
</dbReference>
<evidence type="ECO:0000256" key="9">
    <source>
        <dbReference type="SAM" id="Phobius"/>
    </source>
</evidence>
<dbReference type="Pfam" id="PF00005">
    <property type="entry name" value="ABC_tran"/>
    <property type="match status" value="1"/>
</dbReference>
<feature type="transmembrane region" description="Helical" evidence="9">
    <location>
        <begin position="185"/>
        <end position="205"/>
    </location>
</feature>
<dbReference type="Gene3D" id="3.40.50.300">
    <property type="entry name" value="P-loop containing nucleotide triphosphate hydrolases"/>
    <property type="match status" value="1"/>
</dbReference>
<comment type="caution">
    <text evidence="12">The sequence shown here is derived from an EMBL/GenBank/DDBJ whole genome shotgun (WGS) entry which is preliminary data.</text>
</comment>
<dbReference type="PANTHER" id="PTHR24221:SF654">
    <property type="entry name" value="ATP-BINDING CASSETTE SUB-FAMILY B MEMBER 6"/>
    <property type="match status" value="1"/>
</dbReference>
<dbReference type="PANTHER" id="PTHR24221">
    <property type="entry name" value="ATP-BINDING CASSETTE SUB-FAMILY B"/>
    <property type="match status" value="1"/>
</dbReference>
<name>A0A4Q2UAP4_9HYPH</name>
<dbReference type="GO" id="GO:0005886">
    <property type="term" value="C:plasma membrane"/>
    <property type="evidence" value="ECO:0007669"/>
    <property type="project" value="UniProtKB-SubCell"/>
</dbReference>
<sequence length="607" mass="64943">MAKSATVPAVPAPGAADGDGRSLPLIRRLMAEHARAHAGSYALALVLMAISAAASVGSVALLRPVVNGMTGMTVAEPGAFKMLRNLAVAVAVLYVVRGLATCGQLILMSRAGNRIVASLQRRVYDHLLHQPVRFFSDRHSSELMARLAMAANGARDAVQFVINSAGRDVLTVVGLAGVMVYNDPLMSLIALSIAPVGVLMLSRLMKKVRRAARRSFDGSADIMKHMGETAQGIRIIKSFNLEGVMRSRMAGAVGEVEKAANRMAIGIALSSPVSETLGGVAVAIIILYGGWKVAVAHSDPGSFFAFMGALLSAYEPAKRLGRLNLDLQNSLVGARLVYDLLDEPLPDARDAAKPDLVPGPGRITLEGVSFSYRQGERVLDRIDLLAEPDKTTALVGPSGGGKSTIISLVQRLYEPESGAVRIDGQDVTGVNTRSLRDAIAFVAQDVFLFRGTIRDNIALGRPGATEAEIVDAARRAHAHDFIMGFDQGFDTEVGEQGAKLSGGQRQRIAIARAFLKRASIILLDEPTAALDSESEREVQKALDELRVGRTTVVVAHRLQTIVDADRICVIENGRAVEYGTHDELMARRGSYHAFFATQFGDRARRIA</sequence>
<evidence type="ECO:0000256" key="5">
    <source>
        <dbReference type="ARBA" id="ARBA00022741"/>
    </source>
</evidence>
<dbReference type="GO" id="GO:0005524">
    <property type="term" value="F:ATP binding"/>
    <property type="evidence" value="ECO:0007669"/>
    <property type="project" value="UniProtKB-KW"/>
</dbReference>
<accession>A0A4Q2UAP4</accession>
<keyword evidence="3" id="KW-0813">Transport</keyword>
<feature type="transmembrane region" description="Helical" evidence="9">
    <location>
        <begin position="83"/>
        <end position="107"/>
    </location>
</feature>
<dbReference type="GO" id="GO:0034040">
    <property type="term" value="F:ATPase-coupled lipid transmembrane transporter activity"/>
    <property type="evidence" value="ECO:0007669"/>
    <property type="project" value="TreeGrafter"/>
</dbReference>
<dbReference type="Proteomes" id="UP000290759">
    <property type="component" value="Unassembled WGS sequence"/>
</dbReference>
<dbReference type="InterPro" id="IPR039421">
    <property type="entry name" value="Type_1_exporter"/>
</dbReference>
<reference evidence="12 13" key="1">
    <citation type="submission" date="2018-12" db="EMBL/GenBank/DDBJ databases">
        <authorList>
            <person name="Grouzdev D.S."/>
            <person name="Krutkina M.S."/>
        </authorList>
    </citation>
    <scope>NUCLEOTIDE SEQUENCE [LARGE SCALE GENOMIC DNA]</scope>
    <source>
        <strain evidence="12 13">RmlP026</strain>
    </source>
</reference>
<dbReference type="FunFam" id="3.40.50.300:FF:000287">
    <property type="entry name" value="Multidrug ABC transporter ATP-binding protein"/>
    <property type="match status" value="1"/>
</dbReference>
<reference evidence="12 13" key="2">
    <citation type="submission" date="2019-02" db="EMBL/GenBank/DDBJ databases">
        <title>'Lichenibacterium ramalinii' gen. nov. sp. nov., 'Lichenibacterium minor' gen. nov. sp. nov.</title>
        <authorList>
            <person name="Pankratov T."/>
        </authorList>
    </citation>
    <scope>NUCLEOTIDE SEQUENCE [LARGE SCALE GENOMIC DNA]</scope>
    <source>
        <strain evidence="12 13">RmlP026</strain>
    </source>
</reference>
<evidence type="ECO:0000256" key="6">
    <source>
        <dbReference type="ARBA" id="ARBA00022840"/>
    </source>
</evidence>
<dbReference type="Pfam" id="PF00664">
    <property type="entry name" value="ABC_membrane"/>
    <property type="match status" value="1"/>
</dbReference>
<dbReference type="InterPro" id="IPR011527">
    <property type="entry name" value="ABC1_TM_dom"/>
</dbReference>
<evidence type="ECO:0000256" key="2">
    <source>
        <dbReference type="ARBA" id="ARBA00005417"/>
    </source>
</evidence>
<keyword evidence="13" id="KW-1185">Reference proteome</keyword>
<evidence type="ECO:0000313" key="13">
    <source>
        <dbReference type="Proteomes" id="UP000290759"/>
    </source>
</evidence>